<dbReference type="AlphaFoldDB" id="E3KYP2"/>
<reference key="1">
    <citation type="submission" date="2007-01" db="EMBL/GenBank/DDBJ databases">
        <title>The Genome Sequence of Puccinia graminis f. sp. tritici Strain CRL 75-36-700-3.</title>
        <authorList>
            <consortium name="The Broad Institute Genome Sequencing Platform"/>
            <person name="Birren B."/>
            <person name="Lander E."/>
            <person name="Galagan J."/>
            <person name="Nusbaum C."/>
            <person name="Devon K."/>
            <person name="Cuomo C."/>
            <person name="Jaffe D."/>
            <person name="Butler J."/>
            <person name="Alvarez P."/>
            <person name="Gnerre S."/>
            <person name="Grabherr M."/>
            <person name="Mauceli E."/>
            <person name="Brockman W."/>
            <person name="Young S."/>
            <person name="LaButti K."/>
            <person name="Sykes S."/>
            <person name="DeCaprio D."/>
            <person name="Crawford M."/>
            <person name="Koehrsen M."/>
            <person name="Engels R."/>
            <person name="Montgomery P."/>
            <person name="Pearson M."/>
            <person name="Howarth C."/>
            <person name="Larson L."/>
            <person name="White J."/>
            <person name="Zeng Q."/>
            <person name="Kodira C."/>
            <person name="Yandava C."/>
            <person name="Alvarado L."/>
            <person name="O'Leary S."/>
            <person name="Szabo L."/>
            <person name="Dean R."/>
            <person name="Schein J."/>
        </authorList>
    </citation>
    <scope>NUCLEOTIDE SEQUENCE</scope>
    <source>
        <strain>CRL 75-36-700-3</strain>
    </source>
</reference>
<keyword evidence="2" id="KW-1185">Reference proteome</keyword>
<dbReference type="RefSeq" id="XP_003333857.2">
    <property type="nucleotide sequence ID" value="XM_003333809.2"/>
</dbReference>
<proteinExistence type="predicted"/>
<name>E3KYP2_PUCGT</name>
<evidence type="ECO:0000313" key="2">
    <source>
        <dbReference type="Proteomes" id="UP000008783"/>
    </source>
</evidence>
<gene>
    <name evidence="1" type="ORF">PGTG_15280</name>
</gene>
<protein>
    <submittedName>
        <fullName evidence="1">Uncharacterized protein</fullName>
    </submittedName>
</protein>
<accession>E3KYP2</accession>
<organism evidence="1 2">
    <name type="scientific">Puccinia graminis f. sp. tritici (strain CRL 75-36-700-3 / race SCCL)</name>
    <name type="common">Black stem rust fungus</name>
    <dbReference type="NCBI Taxonomy" id="418459"/>
    <lineage>
        <taxon>Eukaryota</taxon>
        <taxon>Fungi</taxon>
        <taxon>Dikarya</taxon>
        <taxon>Basidiomycota</taxon>
        <taxon>Pucciniomycotina</taxon>
        <taxon>Pucciniomycetes</taxon>
        <taxon>Pucciniales</taxon>
        <taxon>Pucciniaceae</taxon>
        <taxon>Puccinia</taxon>
    </lineage>
</organism>
<evidence type="ECO:0000313" key="1">
    <source>
        <dbReference type="EMBL" id="EFP89438.2"/>
    </source>
</evidence>
<sequence length="71" mass="7997">MTLFKESLSGIFSLSNDLRSATWFTFELAGNHGKTTCGQGFVKLFRSSLADFNWFSWDDLPSKTNLDLANL</sequence>
<dbReference type="InParanoid" id="E3KYP2"/>
<dbReference type="GeneID" id="10547325"/>
<dbReference type="VEuPathDB" id="FungiDB:PGTG_15280"/>
<reference evidence="2" key="2">
    <citation type="journal article" date="2011" name="Proc. Natl. Acad. Sci. U.S.A.">
        <title>Obligate biotrophy features unraveled by the genomic analysis of rust fungi.</title>
        <authorList>
            <person name="Duplessis S."/>
            <person name="Cuomo C.A."/>
            <person name="Lin Y.-C."/>
            <person name="Aerts A."/>
            <person name="Tisserant E."/>
            <person name="Veneault-Fourrey C."/>
            <person name="Joly D.L."/>
            <person name="Hacquard S."/>
            <person name="Amselem J."/>
            <person name="Cantarel B.L."/>
            <person name="Chiu R."/>
            <person name="Coutinho P.M."/>
            <person name="Feau N."/>
            <person name="Field M."/>
            <person name="Frey P."/>
            <person name="Gelhaye E."/>
            <person name="Goldberg J."/>
            <person name="Grabherr M.G."/>
            <person name="Kodira C.D."/>
            <person name="Kohler A."/>
            <person name="Kuees U."/>
            <person name="Lindquist E.A."/>
            <person name="Lucas S.M."/>
            <person name="Mago R."/>
            <person name="Mauceli E."/>
            <person name="Morin E."/>
            <person name="Murat C."/>
            <person name="Pangilinan J.L."/>
            <person name="Park R."/>
            <person name="Pearson M."/>
            <person name="Quesneville H."/>
            <person name="Rouhier N."/>
            <person name="Sakthikumar S."/>
            <person name="Salamov A.A."/>
            <person name="Schmutz J."/>
            <person name="Selles B."/>
            <person name="Shapiro H."/>
            <person name="Tanguay P."/>
            <person name="Tuskan G.A."/>
            <person name="Henrissat B."/>
            <person name="Van de Peer Y."/>
            <person name="Rouze P."/>
            <person name="Ellis J.G."/>
            <person name="Dodds P.N."/>
            <person name="Schein J.E."/>
            <person name="Zhong S."/>
            <person name="Hamelin R.C."/>
            <person name="Grigoriev I.V."/>
            <person name="Szabo L.J."/>
            <person name="Martin F."/>
        </authorList>
    </citation>
    <scope>NUCLEOTIDE SEQUENCE [LARGE SCALE GENOMIC DNA]</scope>
    <source>
        <strain evidence="2">CRL 75-36-700-3 / race SCCL</strain>
    </source>
</reference>
<dbReference type="EMBL" id="DS178322">
    <property type="protein sequence ID" value="EFP89438.2"/>
    <property type="molecule type" value="Genomic_DNA"/>
</dbReference>
<dbReference type="Proteomes" id="UP000008783">
    <property type="component" value="Unassembled WGS sequence"/>
</dbReference>
<dbReference type="HOGENOM" id="CLU_2741273_0_0_1"/>
<dbReference type="KEGG" id="pgr:PGTG_15280"/>